<dbReference type="AlphaFoldDB" id="A0AA85J9Q4"/>
<dbReference type="WBParaSite" id="TREG1_143140.1">
    <property type="protein sequence ID" value="TREG1_143140.1"/>
    <property type="gene ID" value="TREG1_143140"/>
</dbReference>
<proteinExistence type="predicted"/>
<sequence>MFVSYASDEPIQHTGPVISADHLKVTDNLRICISGSTDGICTFWAIIGSTIPLNMEQTTSRFEFLRMNSITWKPLICLTNSYRQCKYPINSIVTQIWLTDDDENGKSTHYFIYIACGYEVWVLHIHLDYSILTSEINVENTIMQLFSTKGKLNISLSELSALWTSEKVAEIKKYNLDHVVVQMSAISQQPGVISQCGVVALLSNGEVVIMPYACEDDEFRHIRVQNDSLSNLWCTSLSTYAGGVLVAHAGSALFYPYADEKYHRKPSGLLISAFSCQDY</sequence>
<reference evidence="1" key="1">
    <citation type="submission" date="2022-06" db="EMBL/GenBank/DDBJ databases">
        <authorList>
            <person name="Berger JAMES D."/>
            <person name="Berger JAMES D."/>
        </authorList>
    </citation>
    <scope>NUCLEOTIDE SEQUENCE [LARGE SCALE GENOMIC DNA]</scope>
</reference>
<organism evidence="1 2">
    <name type="scientific">Trichobilharzia regenti</name>
    <name type="common">Nasal bird schistosome</name>
    <dbReference type="NCBI Taxonomy" id="157069"/>
    <lineage>
        <taxon>Eukaryota</taxon>
        <taxon>Metazoa</taxon>
        <taxon>Spiralia</taxon>
        <taxon>Lophotrochozoa</taxon>
        <taxon>Platyhelminthes</taxon>
        <taxon>Trematoda</taxon>
        <taxon>Digenea</taxon>
        <taxon>Strigeidida</taxon>
        <taxon>Schistosomatoidea</taxon>
        <taxon>Schistosomatidae</taxon>
        <taxon>Trichobilharzia</taxon>
    </lineage>
</organism>
<dbReference type="Proteomes" id="UP000050795">
    <property type="component" value="Unassembled WGS sequence"/>
</dbReference>
<keyword evidence="1" id="KW-1185">Reference proteome</keyword>
<evidence type="ECO:0000313" key="1">
    <source>
        <dbReference type="Proteomes" id="UP000050795"/>
    </source>
</evidence>
<name>A0AA85J9Q4_TRIRE</name>
<protein>
    <submittedName>
        <fullName evidence="2">Uncharacterized protein</fullName>
    </submittedName>
</protein>
<accession>A0AA85J9Q4</accession>
<evidence type="ECO:0000313" key="2">
    <source>
        <dbReference type="WBParaSite" id="TREG1_143140.1"/>
    </source>
</evidence>
<reference evidence="2" key="2">
    <citation type="submission" date="2023-11" db="UniProtKB">
        <authorList>
            <consortium name="WormBaseParasite"/>
        </authorList>
    </citation>
    <scope>IDENTIFICATION</scope>
</reference>